<proteinExistence type="inferred from homology"/>
<comment type="similarity">
    <text evidence="2">Belongs to the DUF177 domain family.</text>
</comment>
<evidence type="ECO:0000256" key="5">
    <source>
        <dbReference type="ARBA" id="ARBA00031841"/>
    </source>
</evidence>
<dbReference type="PANTHER" id="PTHR38099:SF1">
    <property type="entry name" value="LARGE RIBOSOMAL RNA SUBUNIT ACCUMULATION PROTEIN YCED"/>
    <property type="match status" value="1"/>
</dbReference>
<evidence type="ECO:0000313" key="7">
    <source>
        <dbReference type="EMBL" id="TCU85050.1"/>
    </source>
</evidence>
<evidence type="ECO:0000313" key="6">
    <source>
        <dbReference type="EMBL" id="STR45266.1"/>
    </source>
</evidence>
<evidence type="ECO:0000313" key="8">
    <source>
        <dbReference type="Proteomes" id="UP000255108"/>
    </source>
</evidence>
<gene>
    <name evidence="7" type="ORF">EV682_10874</name>
    <name evidence="6" type="ORF">NCTC11159_03826</name>
</gene>
<dbReference type="GO" id="GO:0005829">
    <property type="term" value="C:cytosol"/>
    <property type="evidence" value="ECO:0007669"/>
    <property type="project" value="TreeGrafter"/>
</dbReference>
<comment type="function">
    <text evidence="1">Plays a role in synthesis, processing and/or stability of 23S rRNA.</text>
</comment>
<dbReference type="InterPro" id="IPR003772">
    <property type="entry name" value="YceD"/>
</dbReference>
<evidence type="ECO:0000256" key="3">
    <source>
        <dbReference type="ARBA" id="ARBA00015716"/>
    </source>
</evidence>
<accession>A0A377SY73</accession>
<evidence type="ECO:0000313" key="9">
    <source>
        <dbReference type="Proteomes" id="UP000295794"/>
    </source>
</evidence>
<dbReference type="InterPro" id="IPR039255">
    <property type="entry name" value="YceD_bac"/>
</dbReference>
<sequence>MRGFLYSFWFLMTVIHSGQFALEGEKIEGTIPLSELGRLHDLLASTEGSMVWKLSSGIDKLERPWLFVDVEGEVQLVCQRCLKPMPFFVNVGSTLVQFPDEAHLDEAENADEDLEGIVIDPELDVIALIEDEILLALPFASRHEDCGADRIVLKDSKPNPFAVLAQLKTREAE</sequence>
<reference evidence="7 9" key="2">
    <citation type="submission" date="2019-03" db="EMBL/GenBank/DDBJ databases">
        <title>Genomic Encyclopedia of Type Strains, Phase IV (KMG-IV): sequencing the most valuable type-strain genomes for metagenomic binning, comparative biology and taxonomic classification.</title>
        <authorList>
            <person name="Goeker M."/>
        </authorList>
    </citation>
    <scope>NUCLEOTIDE SEQUENCE [LARGE SCALE GENOMIC DNA]</scope>
    <source>
        <strain evidence="7 9">DSM 3764</strain>
    </source>
</reference>
<dbReference type="EMBL" id="UGHR01000004">
    <property type="protein sequence ID" value="STR45266.1"/>
    <property type="molecule type" value="Genomic_DNA"/>
</dbReference>
<evidence type="ECO:0000256" key="1">
    <source>
        <dbReference type="ARBA" id="ARBA00002868"/>
    </source>
</evidence>
<dbReference type="GO" id="GO:0042254">
    <property type="term" value="P:ribosome biogenesis"/>
    <property type="evidence" value="ECO:0007669"/>
    <property type="project" value="UniProtKB-KW"/>
</dbReference>
<dbReference type="Pfam" id="PF02620">
    <property type="entry name" value="YceD"/>
    <property type="match status" value="1"/>
</dbReference>
<protein>
    <recommendedName>
        <fullName evidence="3">Large ribosomal RNA subunit accumulation protein YceD</fullName>
    </recommendedName>
    <alternativeName>
        <fullName evidence="5">23S rRNA accumulation protein YceD</fullName>
    </alternativeName>
</protein>
<dbReference type="EMBL" id="SMBT01000008">
    <property type="protein sequence ID" value="TCU85050.1"/>
    <property type="molecule type" value="Genomic_DNA"/>
</dbReference>
<dbReference type="Proteomes" id="UP000255108">
    <property type="component" value="Unassembled WGS sequence"/>
</dbReference>
<dbReference type="RefSeq" id="WP_233702982.1">
    <property type="nucleotide sequence ID" value="NZ_CAWOLO010000008.1"/>
</dbReference>
<evidence type="ECO:0000256" key="2">
    <source>
        <dbReference type="ARBA" id="ARBA00010740"/>
    </source>
</evidence>
<reference evidence="6 8" key="1">
    <citation type="submission" date="2018-06" db="EMBL/GenBank/DDBJ databases">
        <authorList>
            <consortium name="Pathogen Informatics"/>
            <person name="Doyle S."/>
        </authorList>
    </citation>
    <scope>NUCLEOTIDE SEQUENCE [LARGE SCALE GENOMIC DNA]</scope>
    <source>
        <strain evidence="6 8">NCTC11159</strain>
    </source>
</reference>
<evidence type="ECO:0000256" key="4">
    <source>
        <dbReference type="ARBA" id="ARBA00022517"/>
    </source>
</evidence>
<dbReference type="Proteomes" id="UP000295794">
    <property type="component" value="Unassembled WGS sequence"/>
</dbReference>
<dbReference type="PANTHER" id="PTHR38099">
    <property type="entry name" value="LARGE RIBOSOMAL RNA SUBUNIT ACCUMULATION PROTEIN YCED"/>
    <property type="match status" value="1"/>
</dbReference>
<organism evidence="6 8">
    <name type="scientific">Iodobacter fluviatilis</name>
    <dbReference type="NCBI Taxonomy" id="537"/>
    <lineage>
        <taxon>Bacteria</taxon>
        <taxon>Pseudomonadati</taxon>
        <taxon>Pseudomonadota</taxon>
        <taxon>Betaproteobacteria</taxon>
        <taxon>Neisseriales</taxon>
        <taxon>Chitinibacteraceae</taxon>
        <taxon>Iodobacter</taxon>
    </lineage>
</organism>
<name>A0A377SY73_9NEIS</name>
<keyword evidence="9" id="KW-1185">Reference proteome</keyword>
<keyword evidence="4" id="KW-0690">Ribosome biogenesis</keyword>
<dbReference type="AlphaFoldDB" id="A0A377SY73"/>